<organism evidence="1 2">
    <name type="scientific">Serendipita vermifera MAFF 305830</name>
    <dbReference type="NCBI Taxonomy" id="933852"/>
    <lineage>
        <taxon>Eukaryota</taxon>
        <taxon>Fungi</taxon>
        <taxon>Dikarya</taxon>
        <taxon>Basidiomycota</taxon>
        <taxon>Agaricomycotina</taxon>
        <taxon>Agaricomycetes</taxon>
        <taxon>Sebacinales</taxon>
        <taxon>Serendipitaceae</taxon>
        <taxon>Serendipita</taxon>
    </lineage>
</organism>
<evidence type="ECO:0000313" key="2">
    <source>
        <dbReference type="Proteomes" id="UP000054097"/>
    </source>
</evidence>
<dbReference type="OrthoDB" id="16464at2759"/>
<gene>
    <name evidence="1" type="ORF">M408DRAFT_332832</name>
</gene>
<evidence type="ECO:0008006" key="3">
    <source>
        <dbReference type="Google" id="ProtNLM"/>
    </source>
</evidence>
<dbReference type="SUPFAM" id="SSF51735">
    <property type="entry name" value="NAD(P)-binding Rossmann-fold domains"/>
    <property type="match status" value="1"/>
</dbReference>
<reference evidence="1 2" key="1">
    <citation type="submission" date="2014-04" db="EMBL/GenBank/DDBJ databases">
        <authorList>
            <consortium name="DOE Joint Genome Institute"/>
            <person name="Kuo A."/>
            <person name="Zuccaro A."/>
            <person name="Kohler A."/>
            <person name="Nagy L.G."/>
            <person name="Floudas D."/>
            <person name="Copeland A."/>
            <person name="Barry K.W."/>
            <person name="Cichocki N."/>
            <person name="Veneault-Fourrey C."/>
            <person name="LaButti K."/>
            <person name="Lindquist E.A."/>
            <person name="Lipzen A."/>
            <person name="Lundell T."/>
            <person name="Morin E."/>
            <person name="Murat C."/>
            <person name="Sun H."/>
            <person name="Tunlid A."/>
            <person name="Henrissat B."/>
            <person name="Grigoriev I.V."/>
            <person name="Hibbett D.S."/>
            <person name="Martin F."/>
            <person name="Nordberg H.P."/>
            <person name="Cantor M.N."/>
            <person name="Hua S.X."/>
        </authorList>
    </citation>
    <scope>NUCLEOTIDE SEQUENCE [LARGE SCALE GENOMIC DNA]</scope>
    <source>
        <strain evidence="1 2">MAFF 305830</strain>
    </source>
</reference>
<dbReference type="EMBL" id="KN824351">
    <property type="protein sequence ID" value="KIM22642.1"/>
    <property type="molecule type" value="Genomic_DNA"/>
</dbReference>
<sequence>MTTQTKPNVLIFGTLNLLAGPLMEHLIPPSPAEPLVGHIRIIDKYSINPPTTFVSKSIRSALENHKDLVEYRQENVTNPDVVTACFNDPSPNGHPYSHVFDLTGDLNYEHPVAAHIAHTLAPAVIIARCSAAQLARSPGSIKAHIRMIPPFYEQIDDNTRYKEDDEKGWRFDVDKGAIRALVWHETIRAVGAIEGLPLVMLKFGIPYGDNMVGFEITSLILLGLVYQRTGKEMKILWSPNLPKNTINTRDFVGLMWAAAEWTSTRSRDEANAVAGVPIHPSNDPSLMTSPPPSQYLIPASVGAVVVPIFNAVDESDSTQQSLAAVISEVFGVKVGFYTGLPGLLAGWGMRDVTEDVNETHMEEWSKIIANSFPPVPQTPLSPYMSVYQLEEHGCALDSEKTRKILQYKFKYPHFSKDSVQGFIEWCKKEEIWPLMNASASK</sequence>
<name>A0A0C2WZE6_SERVB</name>
<dbReference type="STRING" id="933852.A0A0C2WZE6"/>
<reference evidence="2" key="2">
    <citation type="submission" date="2015-01" db="EMBL/GenBank/DDBJ databases">
        <title>Evolutionary Origins and Diversification of the Mycorrhizal Mutualists.</title>
        <authorList>
            <consortium name="DOE Joint Genome Institute"/>
            <consortium name="Mycorrhizal Genomics Consortium"/>
            <person name="Kohler A."/>
            <person name="Kuo A."/>
            <person name="Nagy L.G."/>
            <person name="Floudas D."/>
            <person name="Copeland A."/>
            <person name="Barry K.W."/>
            <person name="Cichocki N."/>
            <person name="Veneault-Fourrey C."/>
            <person name="LaButti K."/>
            <person name="Lindquist E.A."/>
            <person name="Lipzen A."/>
            <person name="Lundell T."/>
            <person name="Morin E."/>
            <person name="Murat C."/>
            <person name="Riley R."/>
            <person name="Ohm R."/>
            <person name="Sun H."/>
            <person name="Tunlid A."/>
            <person name="Henrissat B."/>
            <person name="Grigoriev I.V."/>
            <person name="Hibbett D.S."/>
            <person name="Martin F."/>
        </authorList>
    </citation>
    <scope>NUCLEOTIDE SEQUENCE [LARGE SCALE GENOMIC DNA]</scope>
    <source>
        <strain evidence="2">MAFF 305830</strain>
    </source>
</reference>
<evidence type="ECO:0000313" key="1">
    <source>
        <dbReference type="EMBL" id="KIM22642.1"/>
    </source>
</evidence>
<dbReference type="Proteomes" id="UP000054097">
    <property type="component" value="Unassembled WGS sequence"/>
</dbReference>
<keyword evidence="2" id="KW-1185">Reference proteome</keyword>
<dbReference type="HOGENOM" id="CLU_045030_0_0_1"/>
<proteinExistence type="predicted"/>
<dbReference type="AlphaFoldDB" id="A0A0C2WZE6"/>
<accession>A0A0C2WZE6</accession>
<protein>
    <recommendedName>
        <fullName evidence="3">Thioester reductase (TE) domain-containing protein</fullName>
    </recommendedName>
</protein>
<dbReference type="InterPro" id="IPR036291">
    <property type="entry name" value="NAD(P)-bd_dom_sf"/>
</dbReference>